<evidence type="ECO:0000259" key="9">
    <source>
        <dbReference type="PROSITE" id="PS50850"/>
    </source>
</evidence>
<evidence type="ECO:0000256" key="2">
    <source>
        <dbReference type="ARBA" id="ARBA00010992"/>
    </source>
</evidence>
<feature type="transmembrane region" description="Helical" evidence="8">
    <location>
        <begin position="12"/>
        <end position="34"/>
    </location>
</feature>
<keyword evidence="4 8" id="KW-0812">Transmembrane</keyword>
<dbReference type="GO" id="GO:0005886">
    <property type="term" value="C:plasma membrane"/>
    <property type="evidence" value="ECO:0007669"/>
    <property type="project" value="UniProtKB-SubCell"/>
</dbReference>
<dbReference type="STRING" id="1423820.FC64_GL000177"/>
<feature type="transmembrane region" description="Helical" evidence="8">
    <location>
        <begin position="139"/>
        <end position="157"/>
    </location>
</feature>
<keyword evidence="6 8" id="KW-0472">Membrane</keyword>
<comment type="subcellular location">
    <subcellularLocation>
        <location evidence="1">Cell membrane</location>
        <topology evidence="1">Multi-pass membrane protein</topology>
    </subcellularLocation>
</comment>
<dbReference type="PRINTS" id="PR00171">
    <property type="entry name" value="SUGRTRNSPORT"/>
</dbReference>
<evidence type="ECO:0000256" key="3">
    <source>
        <dbReference type="ARBA" id="ARBA00022448"/>
    </source>
</evidence>
<dbReference type="PANTHER" id="PTHR48022">
    <property type="entry name" value="PLASTIDIC GLUCOSE TRANSPORTER 4"/>
    <property type="match status" value="1"/>
</dbReference>
<dbReference type="AlphaFoldDB" id="A0A0R1ZJA6"/>
<reference evidence="10 11" key="1">
    <citation type="journal article" date="2015" name="Genome Announc.">
        <title>Expanding the biotechnology potential of lactobacilli through comparative genomics of 213 strains and associated genera.</title>
        <authorList>
            <person name="Sun Z."/>
            <person name="Harris H.M."/>
            <person name="McCann A."/>
            <person name="Guo C."/>
            <person name="Argimon S."/>
            <person name="Zhang W."/>
            <person name="Yang X."/>
            <person name="Jeffery I.B."/>
            <person name="Cooney J.C."/>
            <person name="Kagawa T.F."/>
            <person name="Liu W."/>
            <person name="Song Y."/>
            <person name="Salvetti E."/>
            <person name="Wrobel A."/>
            <person name="Rasinkangas P."/>
            <person name="Parkhill J."/>
            <person name="Rea M.C."/>
            <person name="O'Sullivan O."/>
            <person name="Ritari J."/>
            <person name="Douillard F.P."/>
            <person name="Paul Ross R."/>
            <person name="Yang R."/>
            <person name="Briner A.E."/>
            <person name="Felis G.E."/>
            <person name="de Vos W.M."/>
            <person name="Barrangou R."/>
            <person name="Klaenhammer T.R."/>
            <person name="Caufield P.W."/>
            <person name="Cui Y."/>
            <person name="Zhang H."/>
            <person name="O'Toole P.W."/>
        </authorList>
    </citation>
    <scope>NUCLEOTIDE SEQUENCE [LARGE SCALE GENOMIC DNA]</scope>
    <source>
        <strain evidence="10 11">DSM 20653</strain>
    </source>
</reference>
<dbReference type="GO" id="GO:0005351">
    <property type="term" value="F:carbohydrate:proton symporter activity"/>
    <property type="evidence" value="ECO:0007669"/>
    <property type="project" value="TreeGrafter"/>
</dbReference>
<keyword evidence="11" id="KW-1185">Reference proteome</keyword>
<evidence type="ECO:0000256" key="1">
    <source>
        <dbReference type="ARBA" id="ARBA00004651"/>
    </source>
</evidence>
<dbReference type="Proteomes" id="UP000051291">
    <property type="component" value="Unassembled WGS sequence"/>
</dbReference>
<protein>
    <submittedName>
        <fullName evidence="10">D-xylose proton-symporter</fullName>
    </submittedName>
</protein>
<dbReference type="PROSITE" id="PS50850">
    <property type="entry name" value="MFS"/>
    <property type="match status" value="1"/>
</dbReference>
<feature type="transmembrane region" description="Helical" evidence="8">
    <location>
        <begin position="103"/>
        <end position="127"/>
    </location>
</feature>
<dbReference type="RefSeq" id="WP_057906342.1">
    <property type="nucleotide sequence ID" value="NZ_AYYZ01000012.1"/>
</dbReference>
<dbReference type="InterPro" id="IPR003663">
    <property type="entry name" value="Sugar/inositol_transpt"/>
</dbReference>
<feature type="transmembrane region" description="Helical" evidence="8">
    <location>
        <begin position="253"/>
        <end position="281"/>
    </location>
</feature>
<evidence type="ECO:0000256" key="4">
    <source>
        <dbReference type="ARBA" id="ARBA00022692"/>
    </source>
</evidence>
<evidence type="ECO:0000313" key="10">
    <source>
        <dbReference type="EMBL" id="KRM52900.1"/>
    </source>
</evidence>
<keyword evidence="3 7" id="KW-0813">Transport</keyword>
<dbReference type="Pfam" id="PF00083">
    <property type="entry name" value="Sugar_tr"/>
    <property type="match status" value="1"/>
</dbReference>
<comment type="similarity">
    <text evidence="2 7">Belongs to the major facilitator superfamily. Sugar transporter (TC 2.A.1.1) family.</text>
</comment>
<feature type="transmembrane region" description="Helical" evidence="8">
    <location>
        <begin position="321"/>
        <end position="344"/>
    </location>
</feature>
<keyword evidence="5 8" id="KW-1133">Transmembrane helix</keyword>
<evidence type="ECO:0000256" key="8">
    <source>
        <dbReference type="SAM" id="Phobius"/>
    </source>
</evidence>
<feature type="transmembrane region" description="Helical" evidence="8">
    <location>
        <begin position="46"/>
        <end position="67"/>
    </location>
</feature>
<dbReference type="InterPro" id="IPR005828">
    <property type="entry name" value="MFS_sugar_transport-like"/>
</dbReference>
<feature type="transmembrane region" description="Helical" evidence="8">
    <location>
        <begin position="169"/>
        <end position="191"/>
    </location>
</feature>
<dbReference type="PROSITE" id="PS00217">
    <property type="entry name" value="SUGAR_TRANSPORT_2"/>
    <property type="match status" value="1"/>
</dbReference>
<evidence type="ECO:0000313" key="11">
    <source>
        <dbReference type="Proteomes" id="UP000051291"/>
    </source>
</evidence>
<feature type="domain" description="Major facilitator superfamily (MFS) profile" evidence="9">
    <location>
        <begin position="12"/>
        <end position="441"/>
    </location>
</feature>
<dbReference type="PANTHER" id="PTHR48022:SF2">
    <property type="entry name" value="PLASTIDIC GLUCOSE TRANSPORTER 4"/>
    <property type="match status" value="1"/>
</dbReference>
<organism evidence="10 11">
    <name type="scientific">Ligilactobacillus araffinosus DSM 20653</name>
    <dbReference type="NCBI Taxonomy" id="1423820"/>
    <lineage>
        <taxon>Bacteria</taxon>
        <taxon>Bacillati</taxon>
        <taxon>Bacillota</taxon>
        <taxon>Bacilli</taxon>
        <taxon>Lactobacillales</taxon>
        <taxon>Lactobacillaceae</taxon>
        <taxon>Ligilactobacillus</taxon>
    </lineage>
</organism>
<dbReference type="PATRIC" id="fig|1423820.4.peg.181"/>
<feature type="transmembrane region" description="Helical" evidence="8">
    <location>
        <begin position="350"/>
        <end position="375"/>
    </location>
</feature>
<dbReference type="EMBL" id="AYYZ01000012">
    <property type="protein sequence ID" value="KRM52900.1"/>
    <property type="molecule type" value="Genomic_DNA"/>
</dbReference>
<dbReference type="InterPro" id="IPR050360">
    <property type="entry name" value="MFS_Sugar_Transporters"/>
</dbReference>
<sequence length="458" mass="50520">MNTIKKVPRKYIYFFGSFGGILFGYDIGVMTGALPFLQIDWNMHSAFWEGCITSSLMFGAIFGGMLAGHLTDKIGRRRVLSFSALIFIAGSLLSAFAPRNGYIYLSLVRVFLGLSVGMISATVPNYMSEMTPAKSRGRLSGINFTMIALGTLLSYVIDYFLQYLPATFAWRTMLGMAAVPALILFLGSLNLPGSPRYLVRNDRIDEARQVLQLVQPCAQAEKEIQDIQNIKNVEDQSKDQQKLSKMFTGKYRYLVIAGVGVAAFQQFMGVNAIFYYIPLIVAKATGHAASSNLMWPVIEGLILVLSSFIFLAIADKFNRRTLLIFGGTGMGLAFILPAVINTLFNHVNPLITIIFLCIYVGFYGFTWAPLTWVIVGEIFPLAIRGKATGTASAFNWVGAFAVGLIFPLMTVSMSQETVFAIFGVICLLAVAFVIFKVPETKGHTLEEIERRGICESQK</sequence>
<evidence type="ECO:0000256" key="5">
    <source>
        <dbReference type="ARBA" id="ARBA00022989"/>
    </source>
</evidence>
<dbReference type="InterPro" id="IPR005829">
    <property type="entry name" value="Sugar_transporter_CS"/>
</dbReference>
<dbReference type="InterPro" id="IPR020846">
    <property type="entry name" value="MFS_dom"/>
</dbReference>
<dbReference type="Gene3D" id="1.20.1250.20">
    <property type="entry name" value="MFS general substrate transporter like domains"/>
    <property type="match status" value="1"/>
</dbReference>
<feature type="transmembrane region" description="Helical" evidence="8">
    <location>
        <begin position="418"/>
        <end position="435"/>
    </location>
</feature>
<dbReference type="NCBIfam" id="TIGR00879">
    <property type="entry name" value="SP"/>
    <property type="match status" value="1"/>
</dbReference>
<feature type="transmembrane region" description="Helical" evidence="8">
    <location>
        <begin position="387"/>
        <end position="406"/>
    </location>
</feature>
<evidence type="ECO:0000256" key="7">
    <source>
        <dbReference type="RuleBase" id="RU003346"/>
    </source>
</evidence>
<accession>A0A0R1ZJA6</accession>
<feature type="transmembrane region" description="Helical" evidence="8">
    <location>
        <begin position="293"/>
        <end position="314"/>
    </location>
</feature>
<dbReference type="InterPro" id="IPR036259">
    <property type="entry name" value="MFS_trans_sf"/>
</dbReference>
<evidence type="ECO:0000256" key="6">
    <source>
        <dbReference type="ARBA" id="ARBA00023136"/>
    </source>
</evidence>
<gene>
    <name evidence="10" type="ORF">FC64_GL000177</name>
</gene>
<dbReference type="SUPFAM" id="SSF103473">
    <property type="entry name" value="MFS general substrate transporter"/>
    <property type="match status" value="1"/>
</dbReference>
<proteinExistence type="inferred from homology"/>
<name>A0A0R1ZJA6_9LACO</name>
<feature type="transmembrane region" description="Helical" evidence="8">
    <location>
        <begin position="79"/>
        <end position="97"/>
    </location>
</feature>
<comment type="caution">
    <text evidence="10">The sequence shown here is derived from an EMBL/GenBank/DDBJ whole genome shotgun (WGS) entry which is preliminary data.</text>
</comment>